<protein>
    <submittedName>
        <fullName evidence="1">Uncharacterized protein</fullName>
    </submittedName>
</protein>
<keyword evidence="2" id="KW-1185">Reference proteome</keyword>
<name>A0A841K8E0_9HYPH</name>
<dbReference type="EMBL" id="JACHEH010000006">
    <property type="protein sequence ID" value="MBB6169098.1"/>
    <property type="molecule type" value="Genomic_DNA"/>
</dbReference>
<proteinExistence type="predicted"/>
<dbReference type="Proteomes" id="UP000588017">
    <property type="component" value="Unassembled WGS sequence"/>
</dbReference>
<dbReference type="AlphaFoldDB" id="A0A841K8E0"/>
<accession>A0A841K8E0</accession>
<gene>
    <name evidence="1" type="ORF">HNQ73_002735</name>
</gene>
<evidence type="ECO:0000313" key="1">
    <source>
        <dbReference type="EMBL" id="MBB6169098.1"/>
    </source>
</evidence>
<reference evidence="1 2" key="1">
    <citation type="submission" date="2020-08" db="EMBL/GenBank/DDBJ databases">
        <title>Genomic Encyclopedia of Type Strains, Phase IV (KMG-IV): sequencing the most valuable type-strain genomes for metagenomic binning, comparative biology and taxonomic classification.</title>
        <authorList>
            <person name="Goeker M."/>
        </authorList>
    </citation>
    <scope>NUCLEOTIDE SEQUENCE [LARGE SCALE GENOMIC DNA]</scope>
    <source>
        <strain evidence="1 2">DSM 101465</strain>
    </source>
</reference>
<comment type="caution">
    <text evidence="1">The sequence shown here is derived from an EMBL/GenBank/DDBJ whole genome shotgun (WGS) entry which is preliminary data.</text>
</comment>
<sequence length="477" mass="49914">MQAGSARPAAETELVEVPLDLPGARVRYRADHSVVIEIGDPPAVDSTAATREASAAASVAVDIPEEMAITSWLNSFIPTGLAEEIRAALLPHLDEVGRRLVEKGERLEDIRGLVEKAMVRDLWAALACGAANALPSMTAGAVGDFTPHFFAQSETRGNPLGEAASVAAQAAAFEHGADVVGCYALAAGLTPPDAGDRYYLAPKADKLVEPAAAALERMEPGLCEAFWSRFLVNQVSPVRNAMLIPVAAAVEALTSALFAAKCDLVLNSVLRLSGGAAWECFRYCVEYRGGRRGPLWLFARRDWEAAYDQLKASSTRDVALNVGRKVVRLPLDTANAAIADVKAFCRGEGGPLPRLAENVAFGGFLIGGMSLVGVTRAGVKGRVESWGASRYGGDLAGRSVALAVRVPVSGIYGNAAALKGVAIAAKHAKDAVSRRLETALGGAPARAIEAPAPDAAAVEPRQPPAEASHLFEYSCTA</sequence>
<evidence type="ECO:0000313" key="2">
    <source>
        <dbReference type="Proteomes" id="UP000588017"/>
    </source>
</evidence>
<dbReference type="RefSeq" id="WP_183335424.1">
    <property type="nucleotide sequence ID" value="NZ_BMHX01000006.1"/>
</dbReference>
<organism evidence="1 2">
    <name type="scientific">Chelatococcus composti</name>
    <dbReference type="NCBI Taxonomy" id="1743235"/>
    <lineage>
        <taxon>Bacteria</taxon>
        <taxon>Pseudomonadati</taxon>
        <taxon>Pseudomonadota</taxon>
        <taxon>Alphaproteobacteria</taxon>
        <taxon>Hyphomicrobiales</taxon>
        <taxon>Chelatococcaceae</taxon>
        <taxon>Chelatococcus</taxon>
    </lineage>
</organism>